<feature type="region of interest" description="Disordered" evidence="1">
    <location>
        <begin position="128"/>
        <end position="165"/>
    </location>
</feature>
<evidence type="ECO:0000313" key="3">
    <source>
        <dbReference type="Proteomes" id="UP000037923"/>
    </source>
</evidence>
<feature type="compositionally biased region" description="Basic and acidic residues" evidence="1">
    <location>
        <begin position="568"/>
        <end position="578"/>
    </location>
</feature>
<dbReference type="AlphaFoldDB" id="A0A0M9FWU3"/>
<gene>
    <name evidence="2" type="ORF">ABB37_06947</name>
</gene>
<comment type="caution">
    <text evidence="2">The sequence shown here is derived from an EMBL/GenBank/DDBJ whole genome shotgun (WGS) entry which is preliminary data.</text>
</comment>
<proteinExistence type="predicted"/>
<dbReference type="OrthoDB" id="273440at2759"/>
<dbReference type="Proteomes" id="UP000037923">
    <property type="component" value="Unassembled WGS sequence"/>
</dbReference>
<reference evidence="2 3" key="1">
    <citation type="submission" date="2015-07" db="EMBL/GenBank/DDBJ databases">
        <title>High-quality genome of monoxenous trypanosomatid Leptomonas pyrrhocoris.</title>
        <authorList>
            <person name="Flegontov P."/>
            <person name="Butenko A."/>
            <person name="Firsov S."/>
            <person name="Vlcek C."/>
            <person name="Logacheva M.D."/>
            <person name="Field M."/>
            <person name="Filatov D."/>
            <person name="Flegontova O."/>
            <person name="Gerasimov E."/>
            <person name="Jackson A.P."/>
            <person name="Kelly S."/>
            <person name="Opperdoes F."/>
            <person name="O'Reilly A."/>
            <person name="Votypka J."/>
            <person name="Yurchenko V."/>
            <person name="Lukes J."/>
        </authorList>
    </citation>
    <scope>NUCLEOTIDE SEQUENCE [LARGE SCALE GENOMIC DNA]</scope>
    <source>
        <strain evidence="2">H10</strain>
    </source>
</reference>
<evidence type="ECO:0000313" key="2">
    <source>
        <dbReference type="EMBL" id="KPA77577.1"/>
    </source>
</evidence>
<dbReference type="OMA" id="RCIFTWR"/>
<sequence>MHVAATGDDDQRNRCPPAFVPCVEDAAYTRQLGRHPAAFQRALDAVSYRYLIATSRLAESPHGNSAAHARYAATLRENYERLWKQRAQVPKAARREWFETVMVHLYALNRLEVGLLWLLDHVHSREEKRDSTEYGPTEDTSPPASSADVATGSGPARKQSKGKKSAQDTSPLWFLWHDAQRHLHHLTLRLHTWTPAGGGAYAARAALRPADLARMDSSAFTWRVRLWVRVSCMVLTDSSASLCVCQPAEQEVSHTALCESFSGALTSSDFSFADDDPELCRVLRALTSSTPGDDARIIRRQLAGALLYRVLLETMLVRLRTLPRCLFTWRLLRDVLRSCASAASPLEHGAAITTAKNNAAVLVAMCAYIDAVVVPYLEQRDCHLGNSNHTATEIQVRFTQLSEQRMRALHTAAAAVTCNNQSAERAALLLSSSSAHEVLPLDSDGRLPEKQRADVRVALSQTLRRVCAYDVVAGTTAAAVADVLANDDDDDDNTPSPIDSGVPLAAEVMAAMQKNIALKQLDERLFHSESRRTRQLEAFLHHYFTQSPTLAFDRSYKGAPTDASSTAEEERMDRGGAQ</sequence>
<dbReference type="GeneID" id="26907233"/>
<protein>
    <submittedName>
        <fullName evidence="2">Uncharacterized protein</fullName>
    </submittedName>
</protein>
<keyword evidence="3" id="KW-1185">Reference proteome</keyword>
<dbReference type="EMBL" id="LGTL01000016">
    <property type="protein sequence ID" value="KPA77577.1"/>
    <property type="molecule type" value="Genomic_DNA"/>
</dbReference>
<evidence type="ECO:0000256" key="1">
    <source>
        <dbReference type="SAM" id="MobiDB-lite"/>
    </source>
</evidence>
<organism evidence="2 3">
    <name type="scientific">Leptomonas pyrrhocoris</name>
    <name type="common">Firebug parasite</name>
    <dbReference type="NCBI Taxonomy" id="157538"/>
    <lineage>
        <taxon>Eukaryota</taxon>
        <taxon>Discoba</taxon>
        <taxon>Euglenozoa</taxon>
        <taxon>Kinetoplastea</taxon>
        <taxon>Metakinetoplastina</taxon>
        <taxon>Trypanosomatida</taxon>
        <taxon>Trypanosomatidae</taxon>
        <taxon>Leishmaniinae</taxon>
        <taxon>Leptomonas</taxon>
    </lineage>
</organism>
<accession>A0A0M9FWU3</accession>
<dbReference type="RefSeq" id="XP_015656016.1">
    <property type="nucleotide sequence ID" value="XM_015805403.1"/>
</dbReference>
<dbReference type="VEuPathDB" id="TriTrypDB:LpyrH10_16_1290"/>
<feature type="region of interest" description="Disordered" evidence="1">
    <location>
        <begin position="554"/>
        <end position="578"/>
    </location>
</feature>
<name>A0A0M9FWU3_LEPPY</name>